<evidence type="ECO:0000256" key="8">
    <source>
        <dbReference type="ARBA" id="ARBA00023004"/>
    </source>
</evidence>
<dbReference type="InterPro" id="IPR017927">
    <property type="entry name" value="FAD-bd_FR_type"/>
</dbReference>
<dbReference type="InterPro" id="IPR001041">
    <property type="entry name" value="2Fe-2S_ferredoxin-type"/>
</dbReference>
<dbReference type="PRINTS" id="PR00409">
    <property type="entry name" value="PHDIOXRDTASE"/>
</dbReference>
<keyword evidence="9" id="KW-0411">Iron-sulfur</keyword>
<evidence type="ECO:0000256" key="2">
    <source>
        <dbReference type="ARBA" id="ARBA00001974"/>
    </source>
</evidence>
<reference evidence="12 13" key="1">
    <citation type="submission" date="2023-08" db="EMBL/GenBank/DDBJ databases">
        <authorList>
            <person name="Folkvardsen B D."/>
            <person name="Norman A."/>
        </authorList>
    </citation>
    <scope>NUCLEOTIDE SEQUENCE [LARGE SCALE GENOMIC DNA]</scope>
    <source>
        <strain evidence="12 13">Mu0050</strain>
    </source>
</reference>
<keyword evidence="13" id="KW-1185">Reference proteome</keyword>
<dbReference type="SUPFAM" id="SSF63380">
    <property type="entry name" value="Riboflavin synthase domain-like"/>
    <property type="match status" value="1"/>
</dbReference>
<dbReference type="GO" id="GO:0016491">
    <property type="term" value="F:oxidoreductase activity"/>
    <property type="evidence" value="ECO:0007669"/>
    <property type="project" value="UniProtKB-KW"/>
</dbReference>
<dbReference type="InterPro" id="IPR050415">
    <property type="entry name" value="MRET"/>
</dbReference>
<dbReference type="PANTHER" id="PTHR47354:SF1">
    <property type="entry name" value="CARNITINE MONOOXYGENASE REDUCTASE SUBUNIT"/>
    <property type="match status" value="1"/>
</dbReference>
<dbReference type="PROSITE" id="PS51384">
    <property type="entry name" value="FAD_FR"/>
    <property type="match status" value="1"/>
</dbReference>
<keyword evidence="4" id="KW-0288">FMN</keyword>
<feature type="domain" description="2Fe-2S ferredoxin-type" evidence="10">
    <location>
        <begin position="237"/>
        <end position="322"/>
    </location>
</feature>
<keyword evidence="8" id="KW-0408">Iron</keyword>
<evidence type="ECO:0000256" key="6">
    <source>
        <dbReference type="ARBA" id="ARBA00022723"/>
    </source>
</evidence>
<evidence type="ECO:0000256" key="3">
    <source>
        <dbReference type="ARBA" id="ARBA00022630"/>
    </source>
</evidence>
<dbReference type="EC" id="1.-.-.-" evidence="12"/>
<dbReference type="CDD" id="cd00207">
    <property type="entry name" value="fer2"/>
    <property type="match status" value="1"/>
</dbReference>
<dbReference type="Gene3D" id="3.40.50.80">
    <property type="entry name" value="Nucleotide-binding domain of ferredoxin-NADP reductase (FNR) module"/>
    <property type="match status" value="1"/>
</dbReference>
<dbReference type="SUPFAM" id="SSF52343">
    <property type="entry name" value="Ferredoxin reductase-like, C-terminal NADP-linked domain"/>
    <property type="match status" value="1"/>
</dbReference>
<gene>
    <name evidence="12" type="ORF">MU0050_000818</name>
</gene>
<dbReference type="PROSITE" id="PS00197">
    <property type="entry name" value="2FE2S_FER_1"/>
    <property type="match status" value="1"/>
</dbReference>
<dbReference type="RefSeq" id="WP_316514493.1">
    <property type="nucleotide sequence ID" value="NZ_OY726395.1"/>
</dbReference>
<organism evidence="12 13">
    <name type="scientific">[Mycobacterium] wendilense</name>
    <dbReference type="NCBI Taxonomy" id="3064284"/>
    <lineage>
        <taxon>Bacteria</taxon>
        <taxon>Bacillati</taxon>
        <taxon>Actinomycetota</taxon>
        <taxon>Actinomycetes</taxon>
        <taxon>Mycobacteriales</taxon>
        <taxon>Mycobacteriaceae</taxon>
        <taxon>Mycolicibacter</taxon>
    </lineage>
</organism>
<dbReference type="InterPro" id="IPR017938">
    <property type="entry name" value="Riboflavin_synthase-like_b-brl"/>
</dbReference>
<dbReference type="InterPro" id="IPR006058">
    <property type="entry name" value="2Fe2S_fd_BS"/>
</dbReference>
<dbReference type="InterPro" id="IPR054582">
    <property type="entry name" value="DmmA-like_N"/>
</dbReference>
<dbReference type="Gene3D" id="2.40.30.10">
    <property type="entry name" value="Translation factors"/>
    <property type="match status" value="1"/>
</dbReference>
<dbReference type="Pfam" id="PF22290">
    <property type="entry name" value="DmmA-like_N"/>
    <property type="match status" value="1"/>
</dbReference>
<dbReference type="Proteomes" id="UP001190466">
    <property type="component" value="Chromosome"/>
</dbReference>
<proteinExistence type="predicted"/>
<dbReference type="PANTHER" id="PTHR47354">
    <property type="entry name" value="NADH OXIDOREDUCTASE HCR"/>
    <property type="match status" value="1"/>
</dbReference>
<evidence type="ECO:0000313" key="12">
    <source>
        <dbReference type="EMBL" id="CAJ1580048.1"/>
    </source>
</evidence>
<evidence type="ECO:0000256" key="7">
    <source>
        <dbReference type="ARBA" id="ARBA00023002"/>
    </source>
</evidence>
<name>A0ABM9M9X7_9MYCO</name>
<evidence type="ECO:0000256" key="4">
    <source>
        <dbReference type="ARBA" id="ARBA00022643"/>
    </source>
</evidence>
<comment type="cofactor">
    <cofactor evidence="2">
        <name>FAD</name>
        <dbReference type="ChEBI" id="CHEBI:57692"/>
    </cofactor>
</comment>
<dbReference type="InterPro" id="IPR036010">
    <property type="entry name" value="2Fe-2S_ferredoxin-like_sf"/>
</dbReference>
<dbReference type="Pfam" id="PF00111">
    <property type="entry name" value="Fer2"/>
    <property type="match status" value="1"/>
</dbReference>
<keyword evidence="3" id="KW-0285">Flavoprotein</keyword>
<dbReference type="Gene3D" id="3.10.20.30">
    <property type="match status" value="1"/>
</dbReference>
<evidence type="ECO:0000259" key="10">
    <source>
        <dbReference type="PROSITE" id="PS51085"/>
    </source>
</evidence>
<comment type="cofactor">
    <cofactor evidence="1">
        <name>FMN</name>
        <dbReference type="ChEBI" id="CHEBI:58210"/>
    </cofactor>
</comment>
<dbReference type="PROSITE" id="PS51085">
    <property type="entry name" value="2FE2S_FER_2"/>
    <property type="match status" value="1"/>
</dbReference>
<keyword evidence="5" id="KW-0001">2Fe-2S</keyword>
<evidence type="ECO:0000256" key="9">
    <source>
        <dbReference type="ARBA" id="ARBA00023014"/>
    </source>
</evidence>
<evidence type="ECO:0000256" key="5">
    <source>
        <dbReference type="ARBA" id="ARBA00022714"/>
    </source>
</evidence>
<feature type="domain" description="FAD-binding FR-type" evidence="11">
    <location>
        <begin position="4"/>
        <end position="106"/>
    </location>
</feature>
<evidence type="ECO:0000256" key="1">
    <source>
        <dbReference type="ARBA" id="ARBA00001917"/>
    </source>
</evidence>
<sequence>MNSSETLWVTVSQVTHEADDIRSFELRPLDGGPLPPFEAGAHVDVHIGTQYIRQYSLCNNPAERDRYEIGVLNDRTGRGGSTALFELFEVGHKVQISVPRNHFRVDPEAEHVLLIGAGIGITPLLSMAEQLHSADRSFELVYRSRCRERAGFVERINTAPWSGQAQIYLSSELVQPFELDTVLASAASGTQVYTCGPEGFIAAVEAAAGRALLSPSAVRKELFTNANLNTATGEREFKVTLAQSGGTYTIPVGRSVVDVLQEEGVDVLVSCESGVCGSCVVGVIDGVPEHRDVFLTDEERASNAEFTPCCSRAVGDHLTIDL</sequence>
<evidence type="ECO:0000259" key="11">
    <source>
        <dbReference type="PROSITE" id="PS51384"/>
    </source>
</evidence>
<accession>A0ABM9M9X7</accession>
<dbReference type="InterPro" id="IPR039261">
    <property type="entry name" value="FNR_nucleotide-bd"/>
</dbReference>
<dbReference type="CDD" id="cd06185">
    <property type="entry name" value="PDR_like"/>
    <property type="match status" value="1"/>
</dbReference>
<keyword evidence="7 12" id="KW-0560">Oxidoreductase</keyword>
<dbReference type="InterPro" id="IPR012675">
    <property type="entry name" value="Beta-grasp_dom_sf"/>
</dbReference>
<protein>
    <submittedName>
        <fullName evidence="12">PDR/VanB family oxidoreductase</fullName>
        <ecNumber evidence="12">1.-.-.-</ecNumber>
    </submittedName>
</protein>
<dbReference type="EMBL" id="OY726395">
    <property type="protein sequence ID" value="CAJ1580048.1"/>
    <property type="molecule type" value="Genomic_DNA"/>
</dbReference>
<evidence type="ECO:0000313" key="13">
    <source>
        <dbReference type="Proteomes" id="UP001190466"/>
    </source>
</evidence>
<dbReference type="SUPFAM" id="SSF54292">
    <property type="entry name" value="2Fe-2S ferredoxin-like"/>
    <property type="match status" value="1"/>
</dbReference>
<keyword evidence="6" id="KW-0479">Metal-binding</keyword>